<evidence type="ECO:0000256" key="2">
    <source>
        <dbReference type="ARBA" id="ARBA00009458"/>
    </source>
</evidence>
<accession>A0A9N9MUN7</accession>
<dbReference type="AlphaFoldDB" id="A0A9N9MUN7"/>
<sequence>MWYFGRFSCAFDQKNLLHKKMDFPSTGAVEIHRKPLTPIRTRRKLSIPVVLPQHLSSLNDPQAAFRRRFSNVGDAVTRKLSTTIGWRAASILNVNPPEEVVAVGRALCTLYIRTRLKKAGLFNKKLGLTRVRSAMGSLVSCSNTVREVFPGLSCACQELERMYPKLYTNISRHTGPPPAEGHVGVLLALGHHILRSEPTWGKVVSIYCIAAGLALDSVRQGQSEQLHVILEDMSELLEDRMANWVHCNGGWNGLSKHCRQKIQEVSITEYFTVFGTVAVILVVAYFIVRFTVRFA</sequence>
<keyword evidence="4" id="KW-0053">Apoptosis</keyword>
<comment type="subcellular location">
    <subcellularLocation>
        <location evidence="1">Membrane</location>
        <topology evidence="1">Single-pass membrane protein</topology>
    </subcellularLocation>
</comment>
<dbReference type="InterPro" id="IPR036834">
    <property type="entry name" value="Bcl-2-like_sf"/>
</dbReference>
<feature type="transmembrane region" description="Helical" evidence="7">
    <location>
        <begin position="270"/>
        <end position="288"/>
    </location>
</feature>
<dbReference type="Pfam" id="PF00452">
    <property type="entry name" value="Bcl-2"/>
    <property type="match status" value="1"/>
</dbReference>
<evidence type="ECO:0000256" key="4">
    <source>
        <dbReference type="ARBA" id="ARBA00022703"/>
    </source>
</evidence>
<dbReference type="SUPFAM" id="SSF56854">
    <property type="entry name" value="Bcl-2 inhibitors of programmed cell death"/>
    <property type="match status" value="1"/>
</dbReference>
<dbReference type="PRINTS" id="PR01862">
    <property type="entry name" value="BCL2FAMILY"/>
</dbReference>
<dbReference type="Proteomes" id="UP001152799">
    <property type="component" value="Chromosome 7"/>
</dbReference>
<dbReference type="EMBL" id="OU892283">
    <property type="protein sequence ID" value="CAG9771888.1"/>
    <property type="molecule type" value="Genomic_DNA"/>
</dbReference>
<dbReference type="InterPro" id="IPR046371">
    <property type="entry name" value="Bcl-2_BH1-3"/>
</dbReference>
<dbReference type="GO" id="GO:0042981">
    <property type="term" value="P:regulation of apoptotic process"/>
    <property type="evidence" value="ECO:0007669"/>
    <property type="project" value="InterPro"/>
</dbReference>
<dbReference type="GO" id="GO:0008630">
    <property type="term" value="P:intrinsic apoptotic signaling pathway in response to DNA damage"/>
    <property type="evidence" value="ECO:0007669"/>
    <property type="project" value="TreeGrafter"/>
</dbReference>
<evidence type="ECO:0000256" key="1">
    <source>
        <dbReference type="ARBA" id="ARBA00004167"/>
    </source>
</evidence>
<keyword evidence="3 7" id="KW-0812">Transmembrane</keyword>
<evidence type="ECO:0000256" key="7">
    <source>
        <dbReference type="SAM" id="Phobius"/>
    </source>
</evidence>
<dbReference type="OrthoDB" id="6021377at2759"/>
<keyword evidence="10" id="KW-1185">Reference proteome</keyword>
<dbReference type="SMART" id="SM00337">
    <property type="entry name" value="BCL"/>
    <property type="match status" value="1"/>
</dbReference>
<evidence type="ECO:0000259" key="8">
    <source>
        <dbReference type="SMART" id="SM00337"/>
    </source>
</evidence>
<evidence type="ECO:0000256" key="5">
    <source>
        <dbReference type="ARBA" id="ARBA00022989"/>
    </source>
</evidence>
<dbReference type="PANTHER" id="PTHR11256:SF48">
    <property type="entry name" value="BCL-2-RELATED OVARIAN KILLER PROTEIN"/>
    <property type="match status" value="1"/>
</dbReference>
<comment type="similarity">
    <text evidence="2">Belongs to the Bcl-2 family.</text>
</comment>
<evidence type="ECO:0000256" key="3">
    <source>
        <dbReference type="ARBA" id="ARBA00022692"/>
    </source>
</evidence>
<gene>
    <name evidence="9" type="ORF">CEUTPL_LOCUS12311</name>
</gene>
<dbReference type="PROSITE" id="PS50062">
    <property type="entry name" value="BCL2_FAMILY"/>
    <property type="match status" value="1"/>
</dbReference>
<evidence type="ECO:0000313" key="10">
    <source>
        <dbReference type="Proteomes" id="UP001152799"/>
    </source>
</evidence>
<dbReference type="InterPro" id="IPR026298">
    <property type="entry name" value="Bcl-2_fam"/>
</dbReference>
<protein>
    <recommendedName>
        <fullName evidence="8">Bcl-2 Bcl-2 homology region 1-3 domain-containing protein</fullName>
    </recommendedName>
</protein>
<dbReference type="FunFam" id="1.10.437.10:FF:000009">
    <property type="entry name" value="Uncharacterized protein, isoform A"/>
    <property type="match status" value="1"/>
</dbReference>
<organism evidence="9 10">
    <name type="scientific">Ceutorhynchus assimilis</name>
    <name type="common">cabbage seed weevil</name>
    <dbReference type="NCBI Taxonomy" id="467358"/>
    <lineage>
        <taxon>Eukaryota</taxon>
        <taxon>Metazoa</taxon>
        <taxon>Ecdysozoa</taxon>
        <taxon>Arthropoda</taxon>
        <taxon>Hexapoda</taxon>
        <taxon>Insecta</taxon>
        <taxon>Pterygota</taxon>
        <taxon>Neoptera</taxon>
        <taxon>Endopterygota</taxon>
        <taxon>Coleoptera</taxon>
        <taxon>Polyphaga</taxon>
        <taxon>Cucujiformia</taxon>
        <taxon>Curculionidae</taxon>
        <taxon>Ceutorhynchinae</taxon>
        <taxon>Ceutorhynchus</taxon>
    </lineage>
</organism>
<keyword evidence="5 7" id="KW-1133">Transmembrane helix</keyword>
<dbReference type="GO" id="GO:0001836">
    <property type="term" value="P:release of cytochrome c from mitochondria"/>
    <property type="evidence" value="ECO:0007669"/>
    <property type="project" value="TreeGrafter"/>
</dbReference>
<feature type="domain" description="Bcl-2 Bcl-2 homology region 1-3" evidence="8">
    <location>
        <begin position="152"/>
        <end position="251"/>
    </location>
</feature>
<proteinExistence type="inferred from homology"/>
<evidence type="ECO:0000256" key="6">
    <source>
        <dbReference type="ARBA" id="ARBA00023136"/>
    </source>
</evidence>
<keyword evidence="6 7" id="KW-0472">Membrane</keyword>
<dbReference type="CDD" id="cd06845">
    <property type="entry name" value="Bcl-2_like"/>
    <property type="match status" value="1"/>
</dbReference>
<dbReference type="GO" id="GO:0051400">
    <property type="term" value="F:BH domain binding"/>
    <property type="evidence" value="ECO:0007669"/>
    <property type="project" value="TreeGrafter"/>
</dbReference>
<evidence type="ECO:0000313" key="9">
    <source>
        <dbReference type="EMBL" id="CAG9771888.1"/>
    </source>
</evidence>
<dbReference type="GO" id="GO:0097192">
    <property type="term" value="P:extrinsic apoptotic signaling pathway in absence of ligand"/>
    <property type="evidence" value="ECO:0007669"/>
    <property type="project" value="TreeGrafter"/>
</dbReference>
<reference evidence="9" key="1">
    <citation type="submission" date="2022-01" db="EMBL/GenBank/DDBJ databases">
        <authorList>
            <person name="King R."/>
        </authorList>
    </citation>
    <scope>NUCLEOTIDE SEQUENCE</scope>
</reference>
<dbReference type="Gene3D" id="1.10.437.10">
    <property type="entry name" value="Blc2-like"/>
    <property type="match status" value="1"/>
</dbReference>
<name>A0A9N9MUN7_9CUCU</name>
<dbReference type="InterPro" id="IPR002475">
    <property type="entry name" value="Bcl2-like"/>
</dbReference>
<dbReference type="PANTHER" id="PTHR11256">
    <property type="entry name" value="BCL-2 RELATED"/>
    <property type="match status" value="1"/>
</dbReference>
<dbReference type="GO" id="GO:0005741">
    <property type="term" value="C:mitochondrial outer membrane"/>
    <property type="evidence" value="ECO:0007669"/>
    <property type="project" value="TreeGrafter"/>
</dbReference>